<organism evidence="2 3">
    <name type="scientific">Pseudomonas gingeri</name>
    <dbReference type="NCBI Taxonomy" id="117681"/>
    <lineage>
        <taxon>Bacteria</taxon>
        <taxon>Pseudomonadati</taxon>
        <taxon>Pseudomonadota</taxon>
        <taxon>Gammaproteobacteria</taxon>
        <taxon>Pseudomonadales</taxon>
        <taxon>Pseudomonadaceae</taxon>
        <taxon>Pseudomonas</taxon>
    </lineage>
</organism>
<feature type="chain" id="PRO_5030654346" description="Nucleoside-binding outer membrane protein" evidence="1">
    <location>
        <begin position="25"/>
        <end position="286"/>
    </location>
</feature>
<accession>A0A7Y7XBG9</accession>
<dbReference type="RefSeq" id="WP_177102261.1">
    <property type="nucleotide sequence ID" value="NZ_JACAQB010000006.1"/>
</dbReference>
<sequence length="286" mass="31516">MRHSFAVPVLVSIIPFVLASTAVAAADFSDTLIGYRYSAHYTEPGNPRDVAKQILQVTHVSSYSLGQNFINLDVFKSAGNDPAQGGGTGATEAYVTYRNQFQYGKVFGTPLAFGPVRDMALTAGFDYNTKNTTFGPNKRMLVLGPTVKLAMPAGFVDVSLYYAREWNHCGLDACNKPGNQTDKLFDPYYQFNVNWGIPFTVGALPLKFQGYYLLNGRKGGDYQNQPTGVEQLMRTSLMLDVGQLGWGAKNVFWIGPGYEYWRNKFGNQAGPGANTDALSLNIEWHL</sequence>
<feature type="signal peptide" evidence="1">
    <location>
        <begin position="1"/>
        <end position="24"/>
    </location>
</feature>
<dbReference type="EMBL" id="JACAQB010000006">
    <property type="protein sequence ID" value="NWB96824.1"/>
    <property type="molecule type" value="Genomic_DNA"/>
</dbReference>
<evidence type="ECO:0008006" key="4">
    <source>
        <dbReference type="Google" id="ProtNLM"/>
    </source>
</evidence>
<keyword evidence="1" id="KW-0732">Signal</keyword>
<reference evidence="2 3" key="1">
    <citation type="submission" date="2020-04" db="EMBL/GenBank/DDBJ databases">
        <title>Molecular characterization of pseudomonads from Agaricus bisporus reveal novel blotch 2 pathogens in Western Europe.</title>
        <authorList>
            <person name="Taparia T."/>
            <person name="Krijger M."/>
            <person name="Haynes E."/>
            <person name="Elpinstone J.G."/>
            <person name="Noble R."/>
            <person name="Van Der Wolf J."/>
        </authorList>
    </citation>
    <scope>NUCLEOTIDE SEQUENCE [LARGE SCALE GENOMIC DNA]</scope>
    <source>
        <strain evidence="2 3">H7001</strain>
    </source>
</reference>
<protein>
    <recommendedName>
        <fullName evidence="4">Nucleoside-binding outer membrane protein</fullName>
    </recommendedName>
</protein>
<evidence type="ECO:0000256" key="1">
    <source>
        <dbReference type="SAM" id="SignalP"/>
    </source>
</evidence>
<dbReference type="Gene3D" id="2.40.230.20">
    <property type="entry name" value="Nucleoside-specific channel-forming protein, Tsx-like"/>
    <property type="match status" value="1"/>
</dbReference>
<dbReference type="AlphaFoldDB" id="A0A7Y7XBG9"/>
<dbReference type="InterPro" id="IPR036777">
    <property type="entry name" value="Channel_Tsx-like_sf"/>
</dbReference>
<dbReference type="GO" id="GO:0009279">
    <property type="term" value="C:cell outer membrane"/>
    <property type="evidence" value="ECO:0007669"/>
    <property type="project" value="InterPro"/>
</dbReference>
<gene>
    <name evidence="2" type="ORF">HX882_13050</name>
</gene>
<dbReference type="SUPFAM" id="SSF111364">
    <property type="entry name" value="Tsx-like channel"/>
    <property type="match status" value="1"/>
</dbReference>
<evidence type="ECO:0000313" key="3">
    <source>
        <dbReference type="Proteomes" id="UP000539985"/>
    </source>
</evidence>
<proteinExistence type="predicted"/>
<evidence type="ECO:0000313" key="2">
    <source>
        <dbReference type="EMBL" id="NWB96824.1"/>
    </source>
</evidence>
<dbReference type="Proteomes" id="UP000539985">
    <property type="component" value="Unassembled WGS sequence"/>
</dbReference>
<name>A0A7Y7XBG9_9PSED</name>
<comment type="caution">
    <text evidence="2">The sequence shown here is derived from an EMBL/GenBank/DDBJ whole genome shotgun (WGS) entry which is preliminary data.</text>
</comment>